<dbReference type="Gene3D" id="3.30.70.330">
    <property type="match status" value="1"/>
</dbReference>
<evidence type="ECO:0000313" key="13">
    <source>
        <dbReference type="Proteomes" id="UP001583280"/>
    </source>
</evidence>
<dbReference type="EMBL" id="JAWDJO010000156">
    <property type="protein sequence ID" value="KAL1891344.1"/>
    <property type="molecule type" value="Genomic_DNA"/>
</dbReference>
<feature type="region of interest" description="Disordered" evidence="9">
    <location>
        <begin position="873"/>
        <end position="907"/>
    </location>
</feature>
<feature type="transmembrane region" description="Helical" evidence="10">
    <location>
        <begin position="770"/>
        <end position="793"/>
    </location>
</feature>
<feature type="transmembrane region" description="Helical" evidence="10">
    <location>
        <begin position="733"/>
        <end position="758"/>
    </location>
</feature>
<gene>
    <name evidence="12" type="ORF">Cpir12675_004994</name>
</gene>
<feature type="domain" description="RRM" evidence="11">
    <location>
        <begin position="255"/>
        <end position="333"/>
    </location>
</feature>
<evidence type="ECO:0000256" key="7">
    <source>
        <dbReference type="ARBA" id="ARBA00023136"/>
    </source>
</evidence>
<dbReference type="InterPro" id="IPR004853">
    <property type="entry name" value="Sugar_P_trans_dom"/>
</dbReference>
<evidence type="ECO:0000256" key="6">
    <source>
        <dbReference type="ARBA" id="ARBA00022989"/>
    </source>
</evidence>
<evidence type="ECO:0000256" key="1">
    <source>
        <dbReference type="ARBA" id="ARBA00003420"/>
    </source>
</evidence>
<dbReference type="InterPro" id="IPR050186">
    <property type="entry name" value="TPT_transporter"/>
</dbReference>
<dbReference type="InterPro" id="IPR035979">
    <property type="entry name" value="RBD_domain_sf"/>
</dbReference>
<evidence type="ECO:0000259" key="11">
    <source>
        <dbReference type="PROSITE" id="PS50102"/>
    </source>
</evidence>
<dbReference type="Proteomes" id="UP001583280">
    <property type="component" value="Unassembled WGS sequence"/>
</dbReference>
<dbReference type="SUPFAM" id="SSF54928">
    <property type="entry name" value="RNA-binding domain, RBD"/>
    <property type="match status" value="1"/>
</dbReference>
<protein>
    <recommendedName>
        <fullName evidence="11">RRM domain-containing protein</fullName>
    </recommendedName>
</protein>
<feature type="region of interest" description="Disordered" evidence="9">
    <location>
        <begin position="1"/>
        <end position="90"/>
    </location>
</feature>
<feature type="transmembrane region" description="Helical" evidence="10">
    <location>
        <begin position="536"/>
        <end position="556"/>
    </location>
</feature>
<feature type="transmembrane region" description="Helical" evidence="10">
    <location>
        <begin position="800"/>
        <end position="822"/>
    </location>
</feature>
<keyword evidence="8" id="KW-0694">RNA-binding</keyword>
<feature type="transmembrane region" description="Helical" evidence="10">
    <location>
        <begin position="696"/>
        <end position="721"/>
    </location>
</feature>
<keyword evidence="6 10" id="KW-1133">Transmembrane helix</keyword>
<evidence type="ECO:0000256" key="2">
    <source>
        <dbReference type="ARBA" id="ARBA00004477"/>
    </source>
</evidence>
<comment type="function">
    <text evidence="1">Involved in the import of GDP-mannose from the cytoplasm into the Golgi lumen.</text>
</comment>
<evidence type="ECO:0000256" key="3">
    <source>
        <dbReference type="ARBA" id="ARBA00010425"/>
    </source>
</evidence>
<evidence type="ECO:0000256" key="5">
    <source>
        <dbReference type="ARBA" id="ARBA00022692"/>
    </source>
</evidence>
<dbReference type="InterPro" id="IPR012677">
    <property type="entry name" value="Nucleotide-bd_a/b_plait_sf"/>
</dbReference>
<feature type="transmembrane region" description="Helical" evidence="10">
    <location>
        <begin position="828"/>
        <end position="846"/>
    </location>
</feature>
<feature type="transmembrane region" description="Helical" evidence="10">
    <location>
        <begin position="568"/>
        <end position="593"/>
    </location>
</feature>
<dbReference type="PROSITE" id="PS50102">
    <property type="entry name" value="RRM"/>
    <property type="match status" value="1"/>
</dbReference>
<feature type="region of interest" description="Disordered" evidence="9">
    <location>
        <begin position="451"/>
        <end position="515"/>
    </location>
</feature>
<reference evidence="12 13" key="1">
    <citation type="journal article" date="2024" name="IMA Fungus">
        <title>IMA Genome - F19 : A genome assembly and annotation guide to empower mycologists, including annotated draft genome sequences of Ceratocystis pirilliformis, Diaporthe australafricana, Fusarium ophioides, Paecilomyces lecythidis, and Sporothrix stenoceras.</title>
        <authorList>
            <person name="Aylward J."/>
            <person name="Wilson A.M."/>
            <person name="Visagie C.M."/>
            <person name="Spraker J."/>
            <person name="Barnes I."/>
            <person name="Buitendag C."/>
            <person name="Ceriani C."/>
            <person name="Del Mar Angel L."/>
            <person name="du Plessis D."/>
            <person name="Fuchs T."/>
            <person name="Gasser K."/>
            <person name="Kramer D."/>
            <person name="Li W."/>
            <person name="Munsamy K."/>
            <person name="Piso A."/>
            <person name="Price J.L."/>
            <person name="Sonnekus B."/>
            <person name="Thomas C."/>
            <person name="van der Nest A."/>
            <person name="van Dijk A."/>
            <person name="van Heerden A."/>
            <person name="van Vuuren N."/>
            <person name="Yilmaz N."/>
            <person name="Duong T.A."/>
            <person name="van der Merwe N.A."/>
            <person name="Wingfield M.J."/>
            <person name="Wingfield B.D."/>
        </authorList>
    </citation>
    <scope>NUCLEOTIDE SEQUENCE [LARGE SCALE GENOMIC DNA]</scope>
    <source>
        <strain evidence="12 13">CMW 12675</strain>
    </source>
</reference>
<dbReference type="PANTHER" id="PTHR11132">
    <property type="entry name" value="SOLUTE CARRIER FAMILY 35"/>
    <property type="match status" value="1"/>
</dbReference>
<evidence type="ECO:0000256" key="8">
    <source>
        <dbReference type="PROSITE-ProRule" id="PRU00176"/>
    </source>
</evidence>
<feature type="compositionally biased region" description="Acidic residues" evidence="9">
    <location>
        <begin position="875"/>
        <end position="884"/>
    </location>
</feature>
<evidence type="ECO:0000313" key="12">
    <source>
        <dbReference type="EMBL" id="KAL1891344.1"/>
    </source>
</evidence>
<comment type="similarity">
    <text evidence="3">Belongs to the TPT transporter family. SLC35D subfamily.</text>
</comment>
<comment type="caution">
    <text evidence="12">The sequence shown here is derived from an EMBL/GenBank/DDBJ whole genome shotgun (WGS) entry which is preliminary data.</text>
</comment>
<accession>A0ABR3YTP4</accession>
<comment type="subcellular location">
    <subcellularLocation>
        <location evidence="2">Endoplasmic reticulum membrane</location>
        <topology evidence="2">Multi-pass membrane protein</topology>
    </subcellularLocation>
</comment>
<organism evidence="12 13">
    <name type="scientific">Ceratocystis pirilliformis</name>
    <dbReference type="NCBI Taxonomy" id="259994"/>
    <lineage>
        <taxon>Eukaryota</taxon>
        <taxon>Fungi</taxon>
        <taxon>Dikarya</taxon>
        <taxon>Ascomycota</taxon>
        <taxon>Pezizomycotina</taxon>
        <taxon>Sordariomycetes</taxon>
        <taxon>Hypocreomycetidae</taxon>
        <taxon>Microascales</taxon>
        <taxon>Ceratocystidaceae</taxon>
        <taxon>Ceratocystis</taxon>
    </lineage>
</organism>
<feature type="transmembrane region" description="Helical" evidence="10">
    <location>
        <begin position="671"/>
        <end position="690"/>
    </location>
</feature>
<evidence type="ECO:0000256" key="4">
    <source>
        <dbReference type="ARBA" id="ARBA00011182"/>
    </source>
</evidence>
<comment type="subunit">
    <text evidence="4">Homooligomer.</text>
</comment>
<dbReference type="InterPro" id="IPR000504">
    <property type="entry name" value="RRM_dom"/>
</dbReference>
<keyword evidence="13" id="KW-1185">Reference proteome</keyword>
<evidence type="ECO:0000256" key="9">
    <source>
        <dbReference type="SAM" id="MobiDB-lite"/>
    </source>
</evidence>
<keyword evidence="5 10" id="KW-0812">Transmembrane</keyword>
<dbReference type="Pfam" id="PF03151">
    <property type="entry name" value="TPT"/>
    <property type="match status" value="1"/>
</dbReference>
<feature type="transmembrane region" description="Helical" evidence="10">
    <location>
        <begin position="640"/>
        <end position="664"/>
    </location>
</feature>
<dbReference type="Pfam" id="PF00076">
    <property type="entry name" value="RRM_1"/>
    <property type="match status" value="1"/>
</dbReference>
<feature type="region of interest" description="Disordered" evidence="9">
    <location>
        <begin position="337"/>
        <end position="415"/>
    </location>
</feature>
<feature type="compositionally biased region" description="Polar residues" evidence="9">
    <location>
        <begin position="40"/>
        <end position="60"/>
    </location>
</feature>
<evidence type="ECO:0000256" key="10">
    <source>
        <dbReference type="SAM" id="Phobius"/>
    </source>
</evidence>
<keyword evidence="7 10" id="KW-0472">Membrane</keyword>
<sequence>MSYPPPPGTAGSFPTVGTTNTNTNTTAGRVSHPSLPSRPPQSRASGFKTSFSKPTASAAPTSYGAPPSTYGAAPASYSRPTAQPTYGAPPSTYNAPAAPYNNAASGNYVAVSQGVRTGGSQAQGQSYGYYSQQTKNQSQSASAPASYGPVMPAGYNAAVPASDNVSAAAAAAAAEYNSAGMAAQIAQWQSAYGPKDPNAPMHPQQIGPMVPGTDAAVVGAAHGAEHQEKKKTVYREGGGKKWQDNTLIEWDPAHLRLFVGNLAGETTDDSLLKAFSRWKSVQKARVIRDKRSTKSKGYGFVSFSDSDDFFQAAKEMNGKYIQSHPVVVRKANTEIKATTVKDNRNNKWKKKNGGSKKEGTSGSGAGTKTGSTIRSIGDVPIEMNAFSRRRNSKPQTFMPSKTTTTTAAAAKSSMNTPARISPVMSTKHKPLNGSGKPHQVMSELWPDDEVDSDVGHGHGRGHSAYDAGDDLHSDEETGLTGRERSRKRALRQSNMRLDHRITGNTGGGGDDDFRGRTLSLSEEEKREADHDVLRRLAINGTLILLWYLFSLSISLYNKWMFGQGNLNFAFPLFTTSLHMLVQFCLSASVLWLVPSLRGPKGHNSDLGPVTMSRFFYVTRIGPCGAATGLDIGLGNMSLQFITLTFYTMCKSSSLAFVLMFAFIFRLEKPTWRLVAIIAIMTLGVVMMVAGEVEFSFLGFCLVILAAFFSGFRWGLTQILLLRNPATSNPFLSIFFLAPIMFTTLIIIAIPVEGFGALFNGIGELFREHGILAPLFLLFPGSIAFCMTAAEFSLLQRTSVVTLSIAGIFKEVVTICAASLIFHDTLTRVNFFGLITTMIAIAAYNYIKITSLRQEVQHKVHQDHLAAERNMHLEDEAGTETDGGPDENQFGLGSDDEEDAALLTEGHR</sequence>
<name>A0ABR3YTP4_9PEZI</name>
<proteinExistence type="inferred from homology"/>
<dbReference type="SMART" id="SM00360">
    <property type="entry name" value="RRM"/>
    <property type="match status" value="1"/>
</dbReference>